<keyword evidence="8 11" id="KW-1133">Transmembrane helix</keyword>
<dbReference type="InterPro" id="IPR000483">
    <property type="entry name" value="Cys-rich_flank_reg_C"/>
</dbReference>
<sequence length="377" mass="43397">PKSITNSRKRTLLYRALIAWNFYLVLMFPGWSMDISVNLFNDQTMQEMLCYGKGVLWGLRTLVVSRHNLQSFNNHLFTKLDKLTTINLSWNVFRSILDRCVWPQSLSLLNLSSSHLTKATLCLPKSLHVLDLSDNDLTLLNIELPLLTELYFSGNKFLSLRDGKLYLCLEVLSIRNNSLCSFSCDDLEGYNKLRVLEAGTNTFVCSCDFVAFMQDDMGHLLTLLDGSGAYVCESPDAVRGMPIVDARLSVFECHATLFLSLLCTSILMVFPVSGCLCYNCDALWYLKITWVWLRRPVLKRDDRWLRCLCNQYHRTLFVLSQNFVRSYWCGYEAALKLLEPIAKETIPKRFHKLLKVSIQRPEFSALSLRLFLSDLTT</sequence>
<evidence type="ECO:0000313" key="14">
    <source>
        <dbReference type="Proteomes" id="UP000472277"/>
    </source>
</evidence>
<accession>A0A674E3D5</accession>
<keyword evidence="5 11" id="KW-0812">Transmembrane</keyword>
<keyword evidence="14" id="KW-1185">Reference proteome</keyword>
<evidence type="ECO:0000256" key="1">
    <source>
        <dbReference type="ARBA" id="ARBA00004167"/>
    </source>
</evidence>
<organism evidence="13 14">
    <name type="scientific">Salmo trutta</name>
    <name type="common">Brown trout</name>
    <dbReference type="NCBI Taxonomy" id="8032"/>
    <lineage>
        <taxon>Eukaryota</taxon>
        <taxon>Metazoa</taxon>
        <taxon>Chordata</taxon>
        <taxon>Craniata</taxon>
        <taxon>Vertebrata</taxon>
        <taxon>Euteleostomi</taxon>
        <taxon>Actinopterygii</taxon>
        <taxon>Neopterygii</taxon>
        <taxon>Teleostei</taxon>
        <taxon>Protacanthopterygii</taxon>
        <taxon>Salmoniformes</taxon>
        <taxon>Salmonidae</taxon>
        <taxon>Salmoninae</taxon>
        <taxon>Salmo</taxon>
    </lineage>
</organism>
<evidence type="ECO:0000256" key="8">
    <source>
        <dbReference type="ARBA" id="ARBA00022989"/>
    </source>
</evidence>
<dbReference type="GeneTree" id="ENSGT00940000156323"/>
<evidence type="ECO:0000256" key="11">
    <source>
        <dbReference type="SAM" id="Phobius"/>
    </source>
</evidence>
<keyword evidence="3" id="KW-0399">Innate immunity</keyword>
<dbReference type="GO" id="GO:0045087">
    <property type="term" value="P:innate immune response"/>
    <property type="evidence" value="ECO:0007669"/>
    <property type="project" value="UniProtKB-KW"/>
</dbReference>
<dbReference type="GO" id="GO:0005886">
    <property type="term" value="C:plasma membrane"/>
    <property type="evidence" value="ECO:0007669"/>
    <property type="project" value="TreeGrafter"/>
</dbReference>
<keyword evidence="7" id="KW-0391">Immunity</keyword>
<evidence type="ECO:0000313" key="13">
    <source>
        <dbReference type="Ensembl" id="ENSSTUP00000102590.1"/>
    </source>
</evidence>
<dbReference type="Ensembl" id="ENSSTUT00000110017.1">
    <property type="protein sequence ID" value="ENSSTUP00000102590.1"/>
    <property type="gene ID" value="ENSSTUG00000045853.1"/>
</dbReference>
<dbReference type="Gene3D" id="3.80.10.10">
    <property type="entry name" value="Ribonuclease Inhibitor"/>
    <property type="match status" value="1"/>
</dbReference>
<reference evidence="13" key="1">
    <citation type="submission" date="2025-08" db="UniProtKB">
        <authorList>
            <consortium name="Ensembl"/>
        </authorList>
    </citation>
    <scope>IDENTIFICATION</scope>
</reference>
<keyword evidence="6" id="KW-0732">Signal</keyword>
<dbReference type="GO" id="GO:0042497">
    <property type="term" value="F:triacyl lipopeptide binding"/>
    <property type="evidence" value="ECO:0007669"/>
    <property type="project" value="TreeGrafter"/>
</dbReference>
<dbReference type="GO" id="GO:0043235">
    <property type="term" value="C:receptor complex"/>
    <property type="evidence" value="ECO:0007669"/>
    <property type="project" value="TreeGrafter"/>
</dbReference>
<reference evidence="13" key="2">
    <citation type="submission" date="2025-09" db="UniProtKB">
        <authorList>
            <consortium name="Ensembl"/>
        </authorList>
    </citation>
    <scope>IDENTIFICATION</scope>
</reference>
<dbReference type="PANTHER" id="PTHR24365">
    <property type="entry name" value="TOLL-LIKE RECEPTOR"/>
    <property type="match status" value="1"/>
</dbReference>
<protein>
    <recommendedName>
        <fullName evidence="12">LRRCT domain-containing protein</fullName>
    </recommendedName>
</protein>
<feature type="transmembrane region" description="Helical" evidence="11">
    <location>
        <begin position="12"/>
        <end position="31"/>
    </location>
</feature>
<keyword evidence="4" id="KW-0433">Leucine-rich repeat</keyword>
<dbReference type="SUPFAM" id="SSF52058">
    <property type="entry name" value="L domain-like"/>
    <property type="match status" value="1"/>
</dbReference>
<dbReference type="Proteomes" id="UP000472277">
    <property type="component" value="Chromosome 11"/>
</dbReference>
<evidence type="ECO:0000256" key="7">
    <source>
        <dbReference type="ARBA" id="ARBA00022859"/>
    </source>
</evidence>
<proteinExistence type="inferred from homology"/>
<comment type="subcellular location">
    <subcellularLocation>
        <location evidence="1">Membrane</location>
        <topology evidence="1">Single-pass membrane protein</topology>
    </subcellularLocation>
</comment>
<evidence type="ECO:0000256" key="2">
    <source>
        <dbReference type="ARBA" id="ARBA00009634"/>
    </source>
</evidence>
<dbReference type="InterPro" id="IPR032675">
    <property type="entry name" value="LRR_dom_sf"/>
</dbReference>
<evidence type="ECO:0000256" key="5">
    <source>
        <dbReference type="ARBA" id="ARBA00022692"/>
    </source>
</evidence>
<evidence type="ECO:0000259" key="12">
    <source>
        <dbReference type="SMART" id="SM00082"/>
    </source>
</evidence>
<dbReference type="PANTHER" id="PTHR24365:SF17">
    <property type="entry name" value="TOLL-LIKE RECEPTOR 2"/>
    <property type="match status" value="1"/>
</dbReference>
<evidence type="ECO:0000256" key="6">
    <source>
        <dbReference type="ARBA" id="ARBA00022729"/>
    </source>
</evidence>
<dbReference type="SMART" id="SM00082">
    <property type="entry name" value="LRRCT"/>
    <property type="match status" value="1"/>
</dbReference>
<dbReference type="GO" id="GO:0006954">
    <property type="term" value="P:inflammatory response"/>
    <property type="evidence" value="ECO:0007669"/>
    <property type="project" value="UniProtKB-KW"/>
</dbReference>
<dbReference type="GO" id="GO:0002224">
    <property type="term" value="P:toll-like receptor signaling pathway"/>
    <property type="evidence" value="ECO:0007669"/>
    <property type="project" value="TreeGrafter"/>
</dbReference>
<name>A0A674E3D5_SALTR</name>
<comment type="similarity">
    <text evidence="2">Belongs to the Toll-like receptor family.</text>
</comment>
<dbReference type="AlphaFoldDB" id="A0A674E3D5"/>
<feature type="domain" description="LRRCT" evidence="12">
    <location>
        <begin position="201"/>
        <end position="254"/>
    </location>
</feature>
<dbReference type="InParanoid" id="A0A674E3D5"/>
<evidence type="ECO:0000256" key="9">
    <source>
        <dbReference type="ARBA" id="ARBA00023136"/>
    </source>
</evidence>
<keyword evidence="10" id="KW-0395">Inflammatory response</keyword>
<evidence type="ECO:0000256" key="3">
    <source>
        <dbReference type="ARBA" id="ARBA00022588"/>
    </source>
</evidence>
<evidence type="ECO:0000256" key="4">
    <source>
        <dbReference type="ARBA" id="ARBA00022614"/>
    </source>
</evidence>
<dbReference type="GO" id="GO:0038023">
    <property type="term" value="F:signaling receptor activity"/>
    <property type="evidence" value="ECO:0007669"/>
    <property type="project" value="TreeGrafter"/>
</dbReference>
<evidence type="ECO:0000256" key="10">
    <source>
        <dbReference type="ARBA" id="ARBA00023198"/>
    </source>
</evidence>
<keyword evidence="9 11" id="KW-0472">Membrane</keyword>